<evidence type="ECO:0000256" key="1">
    <source>
        <dbReference type="SAM" id="Phobius"/>
    </source>
</evidence>
<comment type="caution">
    <text evidence="2">The sequence shown here is derived from an EMBL/GenBank/DDBJ whole genome shotgun (WGS) entry which is preliminary data.</text>
</comment>
<name>A0A2A9MP15_BESBE</name>
<feature type="transmembrane region" description="Helical" evidence="1">
    <location>
        <begin position="142"/>
        <end position="167"/>
    </location>
</feature>
<keyword evidence="3" id="KW-1185">Reference proteome</keyword>
<dbReference type="OrthoDB" id="365936at2759"/>
<feature type="transmembrane region" description="Helical" evidence="1">
    <location>
        <begin position="62"/>
        <end position="81"/>
    </location>
</feature>
<feature type="transmembrane region" description="Helical" evidence="1">
    <location>
        <begin position="93"/>
        <end position="121"/>
    </location>
</feature>
<dbReference type="GeneID" id="40308931"/>
<keyword evidence="1" id="KW-0472">Membrane</keyword>
<protein>
    <submittedName>
        <fullName evidence="2">Putative membrane protein</fullName>
    </submittedName>
</protein>
<evidence type="ECO:0000313" key="2">
    <source>
        <dbReference type="EMBL" id="PFH37492.1"/>
    </source>
</evidence>
<dbReference type="EMBL" id="NWUJ01000002">
    <property type="protein sequence ID" value="PFH37492.1"/>
    <property type="molecule type" value="Genomic_DNA"/>
</dbReference>
<sequence length="184" mass="20334">MMFRYLWSKPAGGGPAPLIRNPVQSWMIALVVSHLILFLFASLTFAFPSITDMSCRILVDNTAYCGICVAVAFSMLFYFSVLSCQDWGTEQYWAIGAVVTLSMACLDIVTAGWGNYVFFTATQTLQQAGSEIQKDCDEWKSIVFYYCTAAVIGLHMVIALMCGAVSFRLTGGISAQLEEIRRLV</sequence>
<evidence type="ECO:0000313" key="3">
    <source>
        <dbReference type="Proteomes" id="UP000224006"/>
    </source>
</evidence>
<dbReference type="KEGG" id="bbes:BESB_039500"/>
<dbReference type="AlphaFoldDB" id="A0A2A9MP15"/>
<gene>
    <name evidence="2" type="ORF">BESB_039500</name>
</gene>
<dbReference type="Proteomes" id="UP000224006">
    <property type="component" value="Chromosome II"/>
</dbReference>
<keyword evidence="1" id="KW-0812">Transmembrane</keyword>
<organism evidence="2 3">
    <name type="scientific">Besnoitia besnoiti</name>
    <name type="common">Apicomplexan protozoan</name>
    <dbReference type="NCBI Taxonomy" id="94643"/>
    <lineage>
        <taxon>Eukaryota</taxon>
        <taxon>Sar</taxon>
        <taxon>Alveolata</taxon>
        <taxon>Apicomplexa</taxon>
        <taxon>Conoidasida</taxon>
        <taxon>Coccidia</taxon>
        <taxon>Eucoccidiorida</taxon>
        <taxon>Eimeriorina</taxon>
        <taxon>Sarcocystidae</taxon>
        <taxon>Besnoitia</taxon>
    </lineage>
</organism>
<feature type="transmembrane region" description="Helical" evidence="1">
    <location>
        <begin position="26"/>
        <end position="50"/>
    </location>
</feature>
<proteinExistence type="predicted"/>
<dbReference type="VEuPathDB" id="ToxoDB:BESB_039500"/>
<dbReference type="RefSeq" id="XP_029221501.1">
    <property type="nucleotide sequence ID" value="XM_029362536.1"/>
</dbReference>
<accession>A0A2A9MP15</accession>
<keyword evidence="1" id="KW-1133">Transmembrane helix</keyword>
<reference evidence="2 3" key="1">
    <citation type="submission" date="2017-09" db="EMBL/GenBank/DDBJ databases">
        <title>Genome sequencing of Besnoitia besnoiti strain Bb-Ger1.</title>
        <authorList>
            <person name="Schares G."/>
            <person name="Venepally P."/>
            <person name="Lorenzi H.A."/>
        </authorList>
    </citation>
    <scope>NUCLEOTIDE SEQUENCE [LARGE SCALE GENOMIC DNA]</scope>
    <source>
        <strain evidence="2 3">Bb-Ger1</strain>
    </source>
</reference>